<evidence type="ECO:0000313" key="14">
    <source>
        <dbReference type="Proteomes" id="UP000236893"/>
    </source>
</evidence>
<dbReference type="Gene3D" id="3.30.470.10">
    <property type="match status" value="1"/>
</dbReference>
<dbReference type="EC" id="2.6.1.42" evidence="12"/>
<dbReference type="PANTHER" id="PTHR42825">
    <property type="entry name" value="AMINO ACID AMINOTRANSFERASE"/>
    <property type="match status" value="1"/>
</dbReference>
<dbReference type="SUPFAM" id="SSF56752">
    <property type="entry name" value="D-aminoacid aminotransferase-like PLP-dependent enzymes"/>
    <property type="match status" value="1"/>
</dbReference>
<dbReference type="FunFam" id="3.20.10.10:FF:000002">
    <property type="entry name" value="D-alanine aminotransferase"/>
    <property type="match status" value="1"/>
</dbReference>
<comment type="similarity">
    <text evidence="5 12">Belongs to the class-IV pyridoxal-phosphate-dependent aminotransferase family.</text>
</comment>
<evidence type="ECO:0000256" key="10">
    <source>
        <dbReference type="ARBA" id="ARBA00048798"/>
    </source>
</evidence>
<dbReference type="OrthoDB" id="9804984at2"/>
<evidence type="ECO:0000313" key="13">
    <source>
        <dbReference type="EMBL" id="POY35969.1"/>
    </source>
</evidence>
<gene>
    <name evidence="12 13" type="primary">ilvE</name>
    <name evidence="13" type="ORF">C3K47_12245</name>
</gene>
<dbReference type="GO" id="GO:0052655">
    <property type="term" value="F:L-valine-2-oxoglutarate transaminase activity"/>
    <property type="evidence" value="ECO:0007669"/>
    <property type="project" value="RHEA"/>
</dbReference>
<comment type="pathway">
    <text evidence="4 12">Amino-acid biosynthesis; L-leucine biosynthesis; L-leucine from 3-methyl-2-oxobutanoate: step 4/4.</text>
</comment>
<dbReference type="GO" id="GO:0009098">
    <property type="term" value="P:L-leucine biosynthetic process"/>
    <property type="evidence" value="ECO:0007669"/>
    <property type="project" value="UniProtKB-UniPathway"/>
</dbReference>
<evidence type="ECO:0000256" key="5">
    <source>
        <dbReference type="ARBA" id="ARBA00009320"/>
    </source>
</evidence>
<sequence length="295" mass="33568">MHFNENSIVFYNGQYLNIKDVKLSPYSQSFHYGNSAFEGIRAYDTDSGTRIFKPIEHFKRLHYSCSTLFLTLNYTVEELTDISYELIRRNHLKNAYIRPLVFAGDNLSLTPGNSHNIFIGAFSWAVYYGDQQTRLMTSSYKRISPSAFHVDSKVNGQYVNAVMATREAKQKGFDEALLLDEHGFIAQCAASNFFYEKDNTIYTPELGSIFPGITRSTVIDIASDLGYEVIEKKIKPEDLIDIDGAFSTGTAAEVAGIESIDGKSFRKKWEDTIGFEISVKYRKRVTLKEYKGYII</sequence>
<dbReference type="AlphaFoldDB" id="A0A2S5A0X6"/>
<dbReference type="GO" id="GO:0052656">
    <property type="term" value="F:L-isoleucine-2-oxoglutarate transaminase activity"/>
    <property type="evidence" value="ECO:0007669"/>
    <property type="project" value="RHEA"/>
</dbReference>
<dbReference type="GO" id="GO:0052654">
    <property type="term" value="F:L-leucine-2-oxoglutarate transaminase activity"/>
    <property type="evidence" value="ECO:0007669"/>
    <property type="project" value="RHEA"/>
</dbReference>
<dbReference type="InterPro" id="IPR036038">
    <property type="entry name" value="Aminotransferase-like"/>
</dbReference>
<keyword evidence="14" id="KW-1185">Reference proteome</keyword>
<evidence type="ECO:0000256" key="1">
    <source>
        <dbReference type="ARBA" id="ARBA00001933"/>
    </source>
</evidence>
<evidence type="ECO:0000256" key="9">
    <source>
        <dbReference type="ARBA" id="ARBA00048212"/>
    </source>
</evidence>
<dbReference type="InterPro" id="IPR043132">
    <property type="entry name" value="BCAT-like_C"/>
</dbReference>
<comment type="catalytic activity">
    <reaction evidence="11 12">
        <text>L-leucine + 2-oxoglutarate = 4-methyl-2-oxopentanoate + L-glutamate</text>
        <dbReference type="Rhea" id="RHEA:18321"/>
        <dbReference type="ChEBI" id="CHEBI:16810"/>
        <dbReference type="ChEBI" id="CHEBI:17865"/>
        <dbReference type="ChEBI" id="CHEBI:29985"/>
        <dbReference type="ChEBI" id="CHEBI:57427"/>
        <dbReference type="EC" id="2.6.1.42"/>
    </reaction>
</comment>
<accession>A0A2S5A0X6</accession>
<dbReference type="NCBIfam" id="TIGR01122">
    <property type="entry name" value="ilvE_I"/>
    <property type="match status" value="1"/>
</dbReference>
<dbReference type="InterPro" id="IPR043131">
    <property type="entry name" value="BCAT-like_N"/>
</dbReference>
<protein>
    <recommendedName>
        <fullName evidence="12">Branched-chain-amino-acid aminotransferase</fullName>
        <shortName evidence="12">BCAT</shortName>
        <ecNumber evidence="12">2.6.1.42</ecNumber>
    </recommendedName>
</protein>
<comment type="caution">
    <text evidence="13">The sequence shown here is derived from an EMBL/GenBank/DDBJ whole genome shotgun (WGS) entry which is preliminary data.</text>
</comment>
<comment type="function">
    <text evidence="12">Acts on leucine, isoleucine and valine.</text>
</comment>
<reference evidence="13 14" key="1">
    <citation type="submission" date="2018-01" db="EMBL/GenBank/DDBJ databases">
        <authorList>
            <person name="Gaut B.S."/>
            <person name="Morton B.R."/>
            <person name="Clegg M.T."/>
            <person name="Duvall M.R."/>
        </authorList>
    </citation>
    <scope>NUCLEOTIDE SEQUENCE [LARGE SCALE GENOMIC DNA]</scope>
    <source>
        <strain evidence="13 14">HR-AV</strain>
    </source>
</reference>
<evidence type="ECO:0000256" key="3">
    <source>
        <dbReference type="ARBA" id="ARBA00004931"/>
    </source>
</evidence>
<dbReference type="RefSeq" id="WP_103789432.1">
    <property type="nucleotide sequence ID" value="NZ_PQVF01000008.1"/>
</dbReference>
<evidence type="ECO:0000256" key="4">
    <source>
        <dbReference type="ARBA" id="ARBA00005072"/>
    </source>
</evidence>
<organism evidence="13 14">
    <name type="scientific">Solitalea longa</name>
    <dbReference type="NCBI Taxonomy" id="2079460"/>
    <lineage>
        <taxon>Bacteria</taxon>
        <taxon>Pseudomonadati</taxon>
        <taxon>Bacteroidota</taxon>
        <taxon>Sphingobacteriia</taxon>
        <taxon>Sphingobacteriales</taxon>
        <taxon>Sphingobacteriaceae</taxon>
        <taxon>Solitalea</taxon>
    </lineage>
</organism>
<dbReference type="GO" id="GO:0009099">
    <property type="term" value="P:L-valine biosynthetic process"/>
    <property type="evidence" value="ECO:0007669"/>
    <property type="project" value="UniProtKB-UniPathway"/>
</dbReference>
<evidence type="ECO:0000256" key="8">
    <source>
        <dbReference type="ARBA" id="ARBA00022898"/>
    </source>
</evidence>
<comment type="catalytic activity">
    <reaction evidence="10 12">
        <text>L-isoleucine + 2-oxoglutarate = (S)-3-methyl-2-oxopentanoate + L-glutamate</text>
        <dbReference type="Rhea" id="RHEA:24801"/>
        <dbReference type="ChEBI" id="CHEBI:16810"/>
        <dbReference type="ChEBI" id="CHEBI:29985"/>
        <dbReference type="ChEBI" id="CHEBI:35146"/>
        <dbReference type="ChEBI" id="CHEBI:58045"/>
        <dbReference type="EC" id="2.6.1.42"/>
    </reaction>
</comment>
<keyword evidence="12" id="KW-0100">Branched-chain amino acid biosynthesis</keyword>
<dbReference type="Proteomes" id="UP000236893">
    <property type="component" value="Unassembled WGS sequence"/>
</dbReference>
<comment type="pathway">
    <text evidence="2 12">Amino-acid biosynthesis; L-isoleucine biosynthesis; L-isoleucine from 2-oxobutanoate: step 4/4.</text>
</comment>
<comment type="catalytic activity">
    <reaction evidence="9 12">
        <text>L-valine + 2-oxoglutarate = 3-methyl-2-oxobutanoate + L-glutamate</text>
        <dbReference type="Rhea" id="RHEA:24813"/>
        <dbReference type="ChEBI" id="CHEBI:11851"/>
        <dbReference type="ChEBI" id="CHEBI:16810"/>
        <dbReference type="ChEBI" id="CHEBI:29985"/>
        <dbReference type="ChEBI" id="CHEBI:57762"/>
        <dbReference type="EC" id="2.6.1.42"/>
    </reaction>
</comment>
<evidence type="ECO:0000256" key="2">
    <source>
        <dbReference type="ARBA" id="ARBA00004824"/>
    </source>
</evidence>
<dbReference type="UniPathway" id="UPA00049">
    <property type="reaction ID" value="UER00062"/>
</dbReference>
<keyword evidence="8 12" id="KW-0663">Pyridoxal phosphate</keyword>
<evidence type="ECO:0000256" key="12">
    <source>
        <dbReference type="RuleBase" id="RU364094"/>
    </source>
</evidence>
<keyword evidence="7 12" id="KW-0808">Transferase</keyword>
<evidence type="ECO:0000256" key="11">
    <source>
        <dbReference type="ARBA" id="ARBA00049229"/>
    </source>
</evidence>
<dbReference type="Gene3D" id="3.20.10.10">
    <property type="entry name" value="D-amino Acid Aminotransferase, subunit A, domain 2"/>
    <property type="match status" value="1"/>
</dbReference>
<keyword evidence="12" id="KW-0028">Amino-acid biosynthesis</keyword>
<evidence type="ECO:0000256" key="7">
    <source>
        <dbReference type="ARBA" id="ARBA00022679"/>
    </source>
</evidence>
<comment type="pathway">
    <text evidence="3 12">Amino-acid biosynthesis; L-valine biosynthesis; L-valine from pyruvate: step 4/4.</text>
</comment>
<dbReference type="InterPro" id="IPR005786">
    <property type="entry name" value="B_amino_transII"/>
</dbReference>
<dbReference type="GO" id="GO:0009097">
    <property type="term" value="P:isoleucine biosynthetic process"/>
    <property type="evidence" value="ECO:0007669"/>
    <property type="project" value="UniProtKB-UniPathway"/>
</dbReference>
<dbReference type="EMBL" id="PQVF01000008">
    <property type="protein sequence ID" value="POY35969.1"/>
    <property type="molecule type" value="Genomic_DNA"/>
</dbReference>
<dbReference type="UniPathway" id="UPA00047">
    <property type="reaction ID" value="UER00058"/>
</dbReference>
<dbReference type="Pfam" id="PF01063">
    <property type="entry name" value="Aminotran_4"/>
    <property type="match status" value="1"/>
</dbReference>
<dbReference type="InterPro" id="IPR005785">
    <property type="entry name" value="B_amino_transI"/>
</dbReference>
<proteinExistence type="inferred from homology"/>
<keyword evidence="6 12" id="KW-0032">Aminotransferase</keyword>
<dbReference type="InterPro" id="IPR001544">
    <property type="entry name" value="Aminotrans_IV"/>
</dbReference>
<evidence type="ECO:0000256" key="6">
    <source>
        <dbReference type="ARBA" id="ARBA00022576"/>
    </source>
</evidence>
<comment type="cofactor">
    <cofactor evidence="1 12">
        <name>pyridoxal 5'-phosphate</name>
        <dbReference type="ChEBI" id="CHEBI:597326"/>
    </cofactor>
</comment>
<name>A0A2S5A0X6_9SPHI</name>
<dbReference type="UniPathway" id="UPA00048">
    <property type="reaction ID" value="UER00073"/>
</dbReference>
<dbReference type="PANTHER" id="PTHR42825:SF7">
    <property type="entry name" value="BRANCHED-CHAIN-AMINO-ACID AMINOTRANSFERASE"/>
    <property type="match status" value="1"/>
</dbReference>